<keyword evidence="2" id="KW-0378">Hydrolase</keyword>
<feature type="binding site" evidence="6">
    <location>
        <position position="39"/>
    </location>
    <ligand>
        <name>Fe cation</name>
        <dbReference type="ChEBI" id="CHEBI:24875"/>
        <label>2</label>
    </ligand>
</feature>
<evidence type="ECO:0008006" key="9">
    <source>
        <dbReference type="Google" id="ProtNLM"/>
    </source>
</evidence>
<dbReference type="Proteomes" id="UP000198736">
    <property type="component" value="Unassembled WGS sequence"/>
</dbReference>
<dbReference type="CDD" id="cd07382">
    <property type="entry name" value="MPP_DR1281"/>
    <property type="match status" value="1"/>
</dbReference>
<feature type="binding site" evidence="6">
    <location>
        <position position="40"/>
    </location>
    <ligand>
        <name>Fe cation</name>
        <dbReference type="ChEBI" id="CHEBI:24875"/>
        <label>1</label>
    </ligand>
</feature>
<dbReference type="OrthoDB" id="9801109at2"/>
<feature type="binding site" evidence="6">
    <location>
        <position position="67"/>
    </location>
    <ligand>
        <name>Fe cation</name>
        <dbReference type="ChEBI" id="CHEBI:24875"/>
        <label>2</label>
    </ligand>
</feature>
<evidence type="ECO:0000256" key="6">
    <source>
        <dbReference type="PIRSR" id="PIRSR004789-51"/>
    </source>
</evidence>
<dbReference type="NCBIfam" id="TIGR00282">
    <property type="entry name" value="TIGR00282 family metallophosphoesterase"/>
    <property type="match status" value="1"/>
</dbReference>
<comment type="similarity">
    <text evidence="4">Belongs to the YmdB-like family.</text>
</comment>
<dbReference type="AlphaFoldDB" id="A0A0S4LIN6"/>
<keyword evidence="1 6" id="KW-0479">Metal-binding</keyword>
<accession>A0A0S4LIN6</accession>
<evidence type="ECO:0000256" key="1">
    <source>
        <dbReference type="ARBA" id="ARBA00022723"/>
    </source>
</evidence>
<dbReference type="PANTHER" id="PTHR36303:SF1">
    <property type="entry name" value="2',3'-CYCLIC-NUCLEOTIDE 2'-PHOSPHODIESTERASE"/>
    <property type="match status" value="1"/>
</dbReference>
<organism evidence="7 8">
    <name type="scientific">Candidatus Nitrospira nitrificans</name>
    <dbReference type="NCBI Taxonomy" id="1742973"/>
    <lineage>
        <taxon>Bacteria</taxon>
        <taxon>Pseudomonadati</taxon>
        <taxon>Nitrospirota</taxon>
        <taxon>Nitrospiria</taxon>
        <taxon>Nitrospirales</taxon>
        <taxon>Nitrospiraceae</taxon>
        <taxon>Nitrospira</taxon>
    </lineage>
</organism>
<dbReference type="GO" id="GO:0046872">
    <property type="term" value="F:metal ion binding"/>
    <property type="evidence" value="ECO:0007669"/>
    <property type="project" value="UniProtKB-KW"/>
</dbReference>
<evidence type="ECO:0000256" key="5">
    <source>
        <dbReference type="PIRSR" id="PIRSR004789-50"/>
    </source>
</evidence>
<evidence type="ECO:0000313" key="7">
    <source>
        <dbReference type="EMBL" id="CUS37420.1"/>
    </source>
</evidence>
<evidence type="ECO:0000256" key="4">
    <source>
        <dbReference type="ARBA" id="ARBA00061401"/>
    </source>
</evidence>
<dbReference type="Pfam" id="PF13277">
    <property type="entry name" value="YmdB"/>
    <property type="match status" value="1"/>
</dbReference>
<dbReference type="Gene3D" id="3.60.21.10">
    <property type="match status" value="1"/>
</dbReference>
<feature type="binding site" evidence="6">
    <location>
        <position position="178"/>
    </location>
    <ligand>
        <name>Fe cation</name>
        <dbReference type="ChEBI" id="CHEBI:24875"/>
        <label>1</label>
    </ligand>
</feature>
<feature type="binding site" evidence="6">
    <location>
        <position position="151"/>
    </location>
    <ligand>
        <name>Fe cation</name>
        <dbReference type="ChEBI" id="CHEBI:24875"/>
        <label>2</label>
    </ligand>
</feature>
<feature type="binding site" evidence="6">
    <location>
        <position position="176"/>
    </location>
    <ligand>
        <name>Fe cation</name>
        <dbReference type="ChEBI" id="CHEBI:24875"/>
        <label>2</label>
    </ligand>
</feature>
<proteinExistence type="inferred from homology"/>
<name>A0A0S4LIN6_9BACT</name>
<feature type="binding site" evidence="6">
    <location>
        <position position="39"/>
    </location>
    <ligand>
        <name>Fe cation</name>
        <dbReference type="ChEBI" id="CHEBI:24875"/>
        <label>1</label>
    </ligand>
</feature>
<dbReference type="PANTHER" id="PTHR36303">
    <property type="entry name" value="2',3'-CYCLIC-NUCLEOTIDE 2'-PHOSPHODIESTERASE"/>
    <property type="match status" value="1"/>
</dbReference>
<dbReference type="GO" id="GO:0004113">
    <property type="term" value="F:2',3'-cyclic-nucleotide 3'-phosphodiesterase activity"/>
    <property type="evidence" value="ECO:0007669"/>
    <property type="project" value="TreeGrafter"/>
</dbReference>
<protein>
    <recommendedName>
        <fullName evidence="9">TIGR00282 family metallophosphoesterase</fullName>
    </recommendedName>
</protein>
<keyword evidence="3" id="KW-0408">Iron</keyword>
<dbReference type="InterPro" id="IPR005235">
    <property type="entry name" value="YmdB-like"/>
</dbReference>
<feature type="binding site" evidence="6">
    <location>
        <position position="8"/>
    </location>
    <ligand>
        <name>Fe cation</name>
        <dbReference type="ChEBI" id="CHEBI:24875"/>
        <label>1</label>
    </ligand>
</feature>
<dbReference type="RefSeq" id="WP_090899185.1">
    <property type="nucleotide sequence ID" value="NZ_CZPZ01000023.1"/>
</dbReference>
<dbReference type="FunFam" id="3.60.21.10:FF:000016">
    <property type="entry name" value="Putative metallophosphoesterase"/>
    <property type="match status" value="1"/>
</dbReference>
<reference evidence="8" key="1">
    <citation type="submission" date="2015-10" db="EMBL/GenBank/DDBJ databases">
        <authorList>
            <person name="Luecker S."/>
            <person name="Luecker S."/>
        </authorList>
    </citation>
    <scope>NUCLEOTIDE SEQUENCE [LARGE SCALE GENOMIC DNA]</scope>
</reference>
<evidence type="ECO:0000256" key="2">
    <source>
        <dbReference type="ARBA" id="ARBA00022801"/>
    </source>
</evidence>
<dbReference type="InterPro" id="IPR029052">
    <property type="entry name" value="Metallo-depent_PP-like"/>
</dbReference>
<sequence>MKVLCLGDIMGEPGRRAVARAVPRLVAQHRIDAVIANGENLAGGFGVTPELAEELFDTGISVITTGNHAWDKKEAIDYFSREPRLLRPANYPTGVPGNGSVVIETAGGERLAVLQLMGRVYMPTIDCPFQTAKRELSRLKRETSAIIVDMHAEATSEKMAMGHFLDGEVVAVVGTHTHVQTADEQILPKGTAYITDIGMTGPLHSVIGVKKELAIEKFLTAMPRRFEVASGPSVFCAVLLELHPRLGKVIAFERIRLID</sequence>
<dbReference type="PIRSF" id="PIRSF004789">
    <property type="entry name" value="DR1281"/>
    <property type="match status" value="1"/>
</dbReference>
<dbReference type="EMBL" id="CZPZ01000023">
    <property type="protein sequence ID" value="CUS37420.1"/>
    <property type="molecule type" value="Genomic_DNA"/>
</dbReference>
<gene>
    <name evidence="7" type="ORF">COMA2_30264</name>
</gene>
<keyword evidence="8" id="KW-1185">Reference proteome</keyword>
<evidence type="ECO:0000313" key="8">
    <source>
        <dbReference type="Proteomes" id="UP000198736"/>
    </source>
</evidence>
<evidence type="ECO:0000256" key="3">
    <source>
        <dbReference type="ARBA" id="ARBA00023004"/>
    </source>
</evidence>
<dbReference type="STRING" id="1742973.COMA2_30264"/>
<dbReference type="SUPFAM" id="SSF56300">
    <property type="entry name" value="Metallo-dependent phosphatases"/>
    <property type="match status" value="1"/>
</dbReference>
<feature type="active site" description="Proton donor" evidence="5">
    <location>
        <position position="68"/>
    </location>
</feature>